<organism evidence="1 2">
    <name type="scientific">Paenalcaligenes hominis</name>
    <dbReference type="NCBI Taxonomy" id="643674"/>
    <lineage>
        <taxon>Bacteria</taxon>
        <taxon>Pseudomonadati</taxon>
        <taxon>Pseudomonadota</taxon>
        <taxon>Betaproteobacteria</taxon>
        <taxon>Burkholderiales</taxon>
        <taxon>Alcaligenaceae</taxon>
        <taxon>Paenalcaligenes</taxon>
    </lineage>
</organism>
<dbReference type="STRING" id="643674.PAEH1_12475"/>
<reference evidence="1 2" key="1">
    <citation type="submission" date="2017-01" db="EMBL/GenBank/DDBJ databases">
        <title>Complete Genome Sequence of Paenalcaligenes hominis, Isolated from a paraplegic Patient with neurogenic bladder.</title>
        <authorList>
            <person name="Mukhopadhyay R."/>
            <person name="Joaquin J."/>
            <person name="Hogue R."/>
            <person name="Kilaru A."/>
            <person name="Jospin G."/>
            <person name="Mars K."/>
            <person name="Eisen J.A."/>
            <person name="Chaturvedi V."/>
        </authorList>
    </citation>
    <scope>NUCLEOTIDE SEQUENCE [LARGE SCALE GENOMIC DNA]</scope>
    <source>
        <strain evidence="1 2">15S00501</strain>
    </source>
</reference>
<dbReference type="Pfam" id="PF13531">
    <property type="entry name" value="SBP_bac_11"/>
    <property type="match status" value="1"/>
</dbReference>
<sequence length="82" mass="9282">MGAYVTLGEIEAGFVNMTEAMAQQHNIGGYLAPRTSCYDRIRITVTVMKAHQNNPAVTAWFDYLRSPSAQQILDRYELYAHD</sequence>
<evidence type="ECO:0000313" key="2">
    <source>
        <dbReference type="Proteomes" id="UP000189369"/>
    </source>
</evidence>
<accession>A0A1U9K2B1</accession>
<evidence type="ECO:0008006" key="3">
    <source>
        <dbReference type="Google" id="ProtNLM"/>
    </source>
</evidence>
<name>A0A1U9K2B1_9BURK</name>
<dbReference type="KEGG" id="phn:PAEH1_12475"/>
<protein>
    <recommendedName>
        <fullName evidence="3">PBP domain-containing protein</fullName>
    </recommendedName>
</protein>
<dbReference type="Proteomes" id="UP000189369">
    <property type="component" value="Chromosome"/>
</dbReference>
<dbReference type="SUPFAM" id="SSF53850">
    <property type="entry name" value="Periplasmic binding protein-like II"/>
    <property type="match status" value="1"/>
</dbReference>
<proteinExistence type="predicted"/>
<dbReference type="EMBL" id="CP019697">
    <property type="protein sequence ID" value="AQS52142.1"/>
    <property type="molecule type" value="Genomic_DNA"/>
</dbReference>
<gene>
    <name evidence="1" type="ORF">PAEH1_12475</name>
</gene>
<evidence type="ECO:0000313" key="1">
    <source>
        <dbReference type="EMBL" id="AQS52142.1"/>
    </source>
</evidence>
<dbReference type="AlphaFoldDB" id="A0A1U9K2B1"/>